<evidence type="ECO:0000313" key="3">
    <source>
        <dbReference type="Proteomes" id="UP000681594"/>
    </source>
</evidence>
<evidence type="ECO:0000313" key="2">
    <source>
        <dbReference type="EMBL" id="MBP0447478.1"/>
    </source>
</evidence>
<protein>
    <recommendedName>
        <fullName evidence="4">OmpR/PhoB-type domain-containing protein</fullName>
    </recommendedName>
</protein>
<keyword evidence="3" id="KW-1185">Reference proteome</keyword>
<dbReference type="Gene3D" id="1.10.10.10">
    <property type="entry name" value="Winged helix-like DNA-binding domain superfamily/Winged helix DNA-binding domain"/>
    <property type="match status" value="1"/>
</dbReference>
<keyword evidence="1" id="KW-1133">Transmembrane helix</keyword>
<name>A0ABS4AKA1_9PROT</name>
<accession>A0ABS4AKA1</accession>
<comment type="caution">
    <text evidence="2">The sequence shown here is derived from an EMBL/GenBank/DDBJ whole genome shotgun (WGS) entry which is preliminary data.</text>
</comment>
<dbReference type="Proteomes" id="UP000681594">
    <property type="component" value="Unassembled WGS sequence"/>
</dbReference>
<gene>
    <name evidence="2" type="ORF">J8J14_22205</name>
</gene>
<keyword evidence="1" id="KW-0812">Transmembrane</keyword>
<evidence type="ECO:0000256" key="1">
    <source>
        <dbReference type="SAM" id="Phobius"/>
    </source>
</evidence>
<reference evidence="2 3" key="1">
    <citation type="submission" date="2021-03" db="EMBL/GenBank/DDBJ databases">
        <authorList>
            <person name="So Y."/>
        </authorList>
    </citation>
    <scope>NUCLEOTIDE SEQUENCE [LARGE SCALE GENOMIC DNA]</scope>
    <source>
        <strain evidence="2 3">SSH11</strain>
    </source>
</reference>
<evidence type="ECO:0008006" key="4">
    <source>
        <dbReference type="Google" id="ProtNLM"/>
    </source>
</evidence>
<dbReference type="EMBL" id="JAGIZB010000037">
    <property type="protein sequence ID" value="MBP0447478.1"/>
    <property type="molecule type" value="Genomic_DNA"/>
</dbReference>
<proteinExistence type="predicted"/>
<organism evidence="2 3">
    <name type="scientific">Pararoseomonas baculiformis</name>
    <dbReference type="NCBI Taxonomy" id="2820812"/>
    <lineage>
        <taxon>Bacteria</taxon>
        <taxon>Pseudomonadati</taxon>
        <taxon>Pseudomonadota</taxon>
        <taxon>Alphaproteobacteria</taxon>
        <taxon>Acetobacterales</taxon>
        <taxon>Acetobacteraceae</taxon>
        <taxon>Pararoseomonas</taxon>
    </lineage>
</organism>
<keyword evidence="1" id="KW-0472">Membrane</keyword>
<feature type="transmembrane region" description="Helical" evidence="1">
    <location>
        <begin position="38"/>
        <end position="61"/>
    </location>
</feature>
<dbReference type="InterPro" id="IPR036388">
    <property type="entry name" value="WH-like_DNA-bd_sf"/>
</dbReference>
<sequence length="116" mass="12926">MSEPDTSTDRLPDLLREPVQKARRAYAGLSKLRGKKLALYNALLVAAPEPLPAMTLALILWPDRRMPADPLQNVRVHIVQLKALLAKEGARETVVWVERQGAPGAWRLQAVEEKNA</sequence>
<dbReference type="RefSeq" id="WP_209381746.1">
    <property type="nucleotide sequence ID" value="NZ_JAGIZB010000037.1"/>
</dbReference>